<dbReference type="PANTHER" id="PTHR10644">
    <property type="entry name" value="DNA REPAIR/RNA PROCESSING CPSF FAMILY"/>
    <property type="match status" value="1"/>
</dbReference>
<dbReference type="Pfam" id="PF23726">
    <property type="entry name" value="Beta-prop_RSE1_2nd"/>
    <property type="match status" value="1"/>
</dbReference>
<dbReference type="Gene3D" id="2.130.10.10">
    <property type="entry name" value="YVTN repeat-like/Quinoprotein amine dehydrogenase"/>
    <property type="match status" value="1"/>
</dbReference>
<dbReference type="InterPro" id="IPR058543">
    <property type="entry name" value="Beta-prop_RSE1/DDB1/CPSF1_2nd"/>
</dbReference>
<feature type="domain" description="RSE1/DDB1/CPSF1 second beta-propeller" evidence="2">
    <location>
        <begin position="15"/>
        <end position="94"/>
    </location>
</feature>
<evidence type="ECO:0000259" key="1">
    <source>
        <dbReference type="Pfam" id="PF03178"/>
    </source>
</evidence>
<gene>
    <name evidence="3" type="ORF">RHSIM_Rhsim09G0158100</name>
</gene>
<dbReference type="InterPro" id="IPR015943">
    <property type="entry name" value="WD40/YVTN_repeat-like_dom_sf"/>
</dbReference>
<reference evidence="3" key="1">
    <citation type="submission" date="2019-11" db="EMBL/GenBank/DDBJ databases">
        <authorList>
            <person name="Liu Y."/>
            <person name="Hou J."/>
            <person name="Li T.-Q."/>
            <person name="Guan C.-H."/>
            <person name="Wu X."/>
            <person name="Wu H.-Z."/>
            <person name="Ling F."/>
            <person name="Zhang R."/>
            <person name="Shi X.-G."/>
            <person name="Ren J.-P."/>
            <person name="Chen E.-F."/>
            <person name="Sun J.-M."/>
        </authorList>
    </citation>
    <scope>NUCLEOTIDE SEQUENCE</scope>
    <source>
        <strain evidence="3">Adult_tree_wgs_1</strain>
        <tissue evidence="3">Leaves</tissue>
    </source>
</reference>
<evidence type="ECO:0000259" key="2">
    <source>
        <dbReference type="Pfam" id="PF23726"/>
    </source>
</evidence>
<name>A0A834LE61_RHOSS</name>
<dbReference type="InterPro" id="IPR050358">
    <property type="entry name" value="RSE1/DDB1/CFT1"/>
</dbReference>
<sequence length="478" mass="53797">MLLVRTLLRFQKVLSLQSVSSPPESLLLFLEVHASIGGEDGGDHPASLFLNAGLPNGVLFRTDVDMVTGQLSDARLRFLGLKAPKLFSVVSAEGIVSVAGDALRVFTIERLGETFNETAIPLRYTPRKFVLQPKRKLLVIIESDQGAFTAKEREASKRSALRMLEWGGNGKVENMDNGGDDEDKEVPFSDEQYGYPKAESEKWVSCIRVLDPRSANTTSLLERQDNEAAFSICLVNFNDKEYGILLAVGTAKGLQFWPKRSFTAGYIHIYRFVEEGRSLELLHKTQVDGVPLALCHFQGRLLAGIGSVLRLYDLGERRPLRKCENKMFPNTINSIHTYRDRIYVGDIQESFHDCKYRRDENQLYIFADDSVPRCLTASCHIDFDTMAGAGKFGNFCFVRLPQDVSDEIEEDPTGGKIKWEQGKLNGAPNKDVIDGDLCEQFPTLPMDLQQKIADELDRTPGEILKKLKRFEIRSFEKD</sequence>
<dbReference type="AlphaFoldDB" id="A0A834LE61"/>
<dbReference type="OrthoDB" id="436637at2759"/>
<organism evidence="3 4">
    <name type="scientific">Rhododendron simsii</name>
    <name type="common">Sims's rhododendron</name>
    <dbReference type="NCBI Taxonomy" id="118357"/>
    <lineage>
        <taxon>Eukaryota</taxon>
        <taxon>Viridiplantae</taxon>
        <taxon>Streptophyta</taxon>
        <taxon>Embryophyta</taxon>
        <taxon>Tracheophyta</taxon>
        <taxon>Spermatophyta</taxon>
        <taxon>Magnoliopsida</taxon>
        <taxon>eudicotyledons</taxon>
        <taxon>Gunneridae</taxon>
        <taxon>Pentapetalae</taxon>
        <taxon>asterids</taxon>
        <taxon>Ericales</taxon>
        <taxon>Ericaceae</taxon>
        <taxon>Ericoideae</taxon>
        <taxon>Rhodoreae</taxon>
        <taxon>Rhododendron</taxon>
    </lineage>
</organism>
<evidence type="ECO:0000313" key="3">
    <source>
        <dbReference type="EMBL" id="KAF7132450.1"/>
    </source>
</evidence>
<dbReference type="GO" id="GO:0005634">
    <property type="term" value="C:nucleus"/>
    <property type="evidence" value="ECO:0007669"/>
    <property type="project" value="InterPro"/>
</dbReference>
<dbReference type="GO" id="GO:0003676">
    <property type="term" value="F:nucleic acid binding"/>
    <property type="evidence" value="ECO:0007669"/>
    <property type="project" value="InterPro"/>
</dbReference>
<dbReference type="Pfam" id="PF03178">
    <property type="entry name" value="CPSF_A"/>
    <property type="match status" value="1"/>
</dbReference>
<feature type="domain" description="RSE1/DDB1/CPSF1 C-terminal" evidence="1">
    <location>
        <begin position="205"/>
        <end position="416"/>
    </location>
</feature>
<comment type="caution">
    <text evidence="3">The sequence shown here is derived from an EMBL/GenBank/DDBJ whole genome shotgun (WGS) entry which is preliminary data.</text>
</comment>
<dbReference type="InterPro" id="IPR004871">
    <property type="entry name" value="RSE1/DDB1/CPSF1_C"/>
</dbReference>
<accession>A0A834LE61</accession>
<dbReference type="EMBL" id="WJXA01000009">
    <property type="protein sequence ID" value="KAF7132450.1"/>
    <property type="molecule type" value="Genomic_DNA"/>
</dbReference>
<protein>
    <recommendedName>
        <fullName evidence="5">Cleavage/polyadenylation specificity factor A subunit C-terminal domain-containing protein</fullName>
    </recommendedName>
</protein>
<keyword evidence="4" id="KW-1185">Reference proteome</keyword>
<evidence type="ECO:0008006" key="5">
    <source>
        <dbReference type="Google" id="ProtNLM"/>
    </source>
</evidence>
<proteinExistence type="predicted"/>
<dbReference type="Proteomes" id="UP000626092">
    <property type="component" value="Unassembled WGS sequence"/>
</dbReference>
<evidence type="ECO:0000313" key="4">
    <source>
        <dbReference type="Proteomes" id="UP000626092"/>
    </source>
</evidence>